<dbReference type="PANTHER" id="PTHR24276:SF91">
    <property type="entry name" value="AT26814P-RELATED"/>
    <property type="match status" value="1"/>
</dbReference>
<feature type="chain" id="PRO_5044752933" description="Peptidase S1 domain-containing protein" evidence="9">
    <location>
        <begin position="27"/>
        <end position="276"/>
    </location>
</feature>
<dbReference type="Proteomes" id="UP001549921">
    <property type="component" value="Unassembled WGS sequence"/>
</dbReference>
<comment type="similarity">
    <text evidence="1">Belongs to the peptidase S1 family.</text>
</comment>
<dbReference type="FunFam" id="2.40.10.10:FF:000077">
    <property type="entry name" value="Predicted protein"/>
    <property type="match status" value="1"/>
</dbReference>
<dbReference type="PANTHER" id="PTHR24276">
    <property type="entry name" value="POLYSERASE-RELATED"/>
    <property type="match status" value="1"/>
</dbReference>
<evidence type="ECO:0000256" key="3">
    <source>
        <dbReference type="ARBA" id="ARBA00022729"/>
    </source>
</evidence>
<dbReference type="InterPro" id="IPR009003">
    <property type="entry name" value="Peptidase_S1_PA"/>
</dbReference>
<feature type="domain" description="Peptidase S1" evidence="10">
    <location>
        <begin position="41"/>
        <end position="266"/>
    </location>
</feature>
<keyword evidence="3 9" id="KW-0732">Signal</keyword>
<name>A0ABD0SA94_LOXSC</name>
<evidence type="ECO:0000259" key="10">
    <source>
        <dbReference type="PROSITE" id="PS50240"/>
    </source>
</evidence>
<evidence type="ECO:0000256" key="4">
    <source>
        <dbReference type="ARBA" id="ARBA00022801"/>
    </source>
</evidence>
<evidence type="ECO:0000313" key="12">
    <source>
        <dbReference type="Proteomes" id="UP001549921"/>
    </source>
</evidence>
<dbReference type="AlphaFoldDB" id="A0ABD0SA94"/>
<evidence type="ECO:0000313" key="11">
    <source>
        <dbReference type="EMBL" id="KAL0810782.1"/>
    </source>
</evidence>
<evidence type="ECO:0000256" key="2">
    <source>
        <dbReference type="ARBA" id="ARBA00022670"/>
    </source>
</evidence>
<dbReference type="SUPFAM" id="SSF50494">
    <property type="entry name" value="Trypsin-like serine proteases"/>
    <property type="match status" value="1"/>
</dbReference>
<dbReference type="InterPro" id="IPR050430">
    <property type="entry name" value="Peptidase_S1"/>
</dbReference>
<sequence length="276" mass="29880">MYVCVWTPFSALRLKVGPLCMGLCLSIPVASPTSRINEIRIVGGEDIDITEAPYQVSLLFRGRHSCGGTLVANDIVITAAHCISGSDPSNYQVRAGSSFSERDGIVYPVGEILAHPDFSFSRMDNDIAVVWLSKPVTFSDRVAAIDMTSAEEEVEDGEVTQVTGWGNIREGGGFPTILQRVEVPIVNSQACGKAYEPLYTITSRMLCAGVPEGGKDACQGDSGGPLVHNGKLAGVVSWGLGCARPDYPGVYAKVSALRRWVDEHILYLRLKKVMRW</sequence>
<dbReference type="GO" id="GO:0006508">
    <property type="term" value="P:proteolysis"/>
    <property type="evidence" value="ECO:0007669"/>
    <property type="project" value="UniProtKB-KW"/>
</dbReference>
<evidence type="ECO:0000256" key="1">
    <source>
        <dbReference type="ARBA" id="ARBA00007664"/>
    </source>
</evidence>
<keyword evidence="4 8" id="KW-0378">Hydrolase</keyword>
<dbReference type="InterPro" id="IPR001254">
    <property type="entry name" value="Trypsin_dom"/>
</dbReference>
<evidence type="ECO:0000256" key="6">
    <source>
        <dbReference type="ARBA" id="ARBA00023145"/>
    </source>
</evidence>
<evidence type="ECO:0000256" key="5">
    <source>
        <dbReference type="ARBA" id="ARBA00022825"/>
    </source>
</evidence>
<dbReference type="InterPro" id="IPR018114">
    <property type="entry name" value="TRYPSIN_HIS"/>
</dbReference>
<dbReference type="GO" id="GO:0008236">
    <property type="term" value="F:serine-type peptidase activity"/>
    <property type="evidence" value="ECO:0007669"/>
    <property type="project" value="UniProtKB-KW"/>
</dbReference>
<dbReference type="InterPro" id="IPR001314">
    <property type="entry name" value="Peptidase_S1A"/>
</dbReference>
<reference evidence="11 12" key="1">
    <citation type="submission" date="2024-06" db="EMBL/GenBank/DDBJ databases">
        <title>A chromosome-level genome assembly of beet webworm, Loxostege sticticalis.</title>
        <authorList>
            <person name="Zhang Y."/>
        </authorList>
    </citation>
    <scope>NUCLEOTIDE SEQUENCE [LARGE SCALE GENOMIC DNA]</scope>
    <source>
        <strain evidence="11">AQ028</strain>
        <tissue evidence="11">Male pupae</tissue>
    </source>
</reference>
<dbReference type="Pfam" id="PF00089">
    <property type="entry name" value="Trypsin"/>
    <property type="match status" value="1"/>
</dbReference>
<evidence type="ECO:0000256" key="8">
    <source>
        <dbReference type="RuleBase" id="RU363034"/>
    </source>
</evidence>
<feature type="signal peptide" evidence="9">
    <location>
        <begin position="1"/>
        <end position="26"/>
    </location>
</feature>
<dbReference type="EMBL" id="JBEDNZ010000025">
    <property type="protein sequence ID" value="KAL0810782.1"/>
    <property type="molecule type" value="Genomic_DNA"/>
</dbReference>
<accession>A0ABD0SA94</accession>
<dbReference type="Gene3D" id="2.40.10.10">
    <property type="entry name" value="Trypsin-like serine proteases"/>
    <property type="match status" value="1"/>
</dbReference>
<dbReference type="PROSITE" id="PS00134">
    <property type="entry name" value="TRYPSIN_HIS"/>
    <property type="match status" value="1"/>
</dbReference>
<proteinExistence type="inferred from homology"/>
<dbReference type="InterPro" id="IPR043504">
    <property type="entry name" value="Peptidase_S1_PA_chymotrypsin"/>
</dbReference>
<dbReference type="PRINTS" id="PR00722">
    <property type="entry name" value="CHYMOTRYPSIN"/>
</dbReference>
<keyword evidence="7" id="KW-1015">Disulfide bond</keyword>
<dbReference type="PROSITE" id="PS50240">
    <property type="entry name" value="TRYPSIN_DOM"/>
    <property type="match status" value="1"/>
</dbReference>
<keyword evidence="6" id="KW-0865">Zymogen</keyword>
<keyword evidence="5 8" id="KW-0720">Serine protease</keyword>
<dbReference type="PROSITE" id="PS00135">
    <property type="entry name" value="TRYPSIN_SER"/>
    <property type="match status" value="1"/>
</dbReference>
<dbReference type="CDD" id="cd00190">
    <property type="entry name" value="Tryp_SPc"/>
    <property type="match status" value="1"/>
</dbReference>
<dbReference type="InterPro" id="IPR033116">
    <property type="entry name" value="TRYPSIN_SER"/>
</dbReference>
<gene>
    <name evidence="11" type="ORF">ABMA28_010099</name>
</gene>
<dbReference type="SMART" id="SM00020">
    <property type="entry name" value="Tryp_SPc"/>
    <property type="match status" value="1"/>
</dbReference>
<evidence type="ECO:0000256" key="7">
    <source>
        <dbReference type="ARBA" id="ARBA00023157"/>
    </source>
</evidence>
<evidence type="ECO:0000256" key="9">
    <source>
        <dbReference type="SAM" id="SignalP"/>
    </source>
</evidence>
<comment type="caution">
    <text evidence="11">The sequence shown here is derived from an EMBL/GenBank/DDBJ whole genome shotgun (WGS) entry which is preliminary data.</text>
</comment>
<keyword evidence="2 8" id="KW-0645">Protease</keyword>
<organism evidence="11 12">
    <name type="scientific">Loxostege sticticalis</name>
    <name type="common">Beet webworm moth</name>
    <dbReference type="NCBI Taxonomy" id="481309"/>
    <lineage>
        <taxon>Eukaryota</taxon>
        <taxon>Metazoa</taxon>
        <taxon>Ecdysozoa</taxon>
        <taxon>Arthropoda</taxon>
        <taxon>Hexapoda</taxon>
        <taxon>Insecta</taxon>
        <taxon>Pterygota</taxon>
        <taxon>Neoptera</taxon>
        <taxon>Endopterygota</taxon>
        <taxon>Lepidoptera</taxon>
        <taxon>Glossata</taxon>
        <taxon>Ditrysia</taxon>
        <taxon>Pyraloidea</taxon>
        <taxon>Crambidae</taxon>
        <taxon>Pyraustinae</taxon>
        <taxon>Loxostege</taxon>
    </lineage>
</organism>
<protein>
    <recommendedName>
        <fullName evidence="10">Peptidase S1 domain-containing protein</fullName>
    </recommendedName>
</protein>